<organism evidence="2">
    <name type="scientific">freshwater metagenome</name>
    <dbReference type="NCBI Taxonomy" id="449393"/>
    <lineage>
        <taxon>unclassified sequences</taxon>
        <taxon>metagenomes</taxon>
        <taxon>ecological metagenomes</taxon>
    </lineage>
</organism>
<evidence type="ECO:0000313" key="3">
    <source>
        <dbReference type="EMBL" id="CAB4716629.1"/>
    </source>
</evidence>
<accession>A0A6J6MRZ0</accession>
<feature type="compositionally biased region" description="Low complexity" evidence="1">
    <location>
        <begin position="60"/>
        <end position="72"/>
    </location>
</feature>
<gene>
    <name evidence="2" type="ORF">UFOPK2310_00978</name>
    <name evidence="3" type="ORF">UFOPK2625_01301</name>
    <name evidence="4" type="ORF">UFOPK4092_01056</name>
</gene>
<proteinExistence type="predicted"/>
<evidence type="ECO:0000313" key="4">
    <source>
        <dbReference type="EMBL" id="CAB5023146.1"/>
    </source>
</evidence>
<protein>
    <submittedName>
        <fullName evidence="2">Unannotated protein</fullName>
    </submittedName>
</protein>
<name>A0A6J6MRZ0_9ZZZZ</name>
<dbReference type="AlphaFoldDB" id="A0A6J6MRZ0"/>
<dbReference type="EMBL" id="CAEZXZ010000236">
    <property type="protein sequence ID" value="CAB4716629.1"/>
    <property type="molecule type" value="Genomic_DNA"/>
</dbReference>
<dbReference type="EMBL" id="CAEZWW010000115">
    <property type="protein sequence ID" value="CAB4677101.1"/>
    <property type="molecule type" value="Genomic_DNA"/>
</dbReference>
<feature type="region of interest" description="Disordered" evidence="1">
    <location>
        <begin position="60"/>
        <end position="79"/>
    </location>
</feature>
<dbReference type="EMBL" id="CAFBPJ010000127">
    <property type="protein sequence ID" value="CAB5023146.1"/>
    <property type="molecule type" value="Genomic_DNA"/>
</dbReference>
<evidence type="ECO:0000256" key="1">
    <source>
        <dbReference type="SAM" id="MobiDB-lite"/>
    </source>
</evidence>
<reference evidence="2" key="1">
    <citation type="submission" date="2020-05" db="EMBL/GenBank/DDBJ databases">
        <authorList>
            <person name="Chiriac C."/>
            <person name="Salcher M."/>
            <person name="Ghai R."/>
            <person name="Kavagutti S V."/>
        </authorList>
    </citation>
    <scope>NUCLEOTIDE SEQUENCE</scope>
</reference>
<evidence type="ECO:0000313" key="2">
    <source>
        <dbReference type="EMBL" id="CAB4677101.1"/>
    </source>
</evidence>
<sequence length="181" mass="19347">MMSDSAAGVCPPESRVASDLKKTTPGSMLFIRMRSPRSAPPPRRRVGSIAKTAMRNLSWLSRRNRRTNSSVSDDLPEPPVPVMPSTGVVVVAAAPRISLARDSALPDSKTVMARANAGIDPVRISSTPIDPMVSSRSHSATNLFIIPGRPRRWPSCGLKICTPIFESSSISSAIITPPPPP</sequence>
<feature type="region of interest" description="Disordered" evidence="1">
    <location>
        <begin position="1"/>
        <end position="22"/>
    </location>
</feature>